<reference evidence="3 4" key="1">
    <citation type="journal article" date="2019" name="Int. J. Syst. Evol. Microbiol.">
        <title>The Global Catalogue of Microorganisms (GCM) 10K type strain sequencing project: providing services to taxonomists for standard genome sequencing and annotation.</title>
        <authorList>
            <consortium name="The Broad Institute Genomics Platform"/>
            <consortium name="The Broad Institute Genome Sequencing Center for Infectious Disease"/>
            <person name="Wu L."/>
            <person name="Ma J."/>
        </authorList>
    </citation>
    <scope>NUCLEOTIDE SEQUENCE [LARGE SCALE GENOMIC DNA]</scope>
    <source>
        <strain evidence="3 4">JCM 12140</strain>
    </source>
</reference>
<protein>
    <recommendedName>
        <fullName evidence="5">ADP-ribosylglycohydrolase family protein</fullName>
    </recommendedName>
</protein>
<comment type="caution">
    <text evidence="3">The sequence shown here is derived from an EMBL/GenBank/DDBJ whole genome shotgun (WGS) entry which is preliminary data.</text>
</comment>
<comment type="similarity">
    <text evidence="1">Belongs to the ADP-ribosylglycohydrolase family.</text>
</comment>
<dbReference type="Gene3D" id="1.10.4080.10">
    <property type="entry name" value="ADP-ribosylation/Crystallin J1"/>
    <property type="match status" value="1"/>
</dbReference>
<name>A0ABN1ZH89_9MICO</name>
<gene>
    <name evidence="3" type="ORF">GCM10009627_32900</name>
</gene>
<dbReference type="RefSeq" id="WP_204608248.1">
    <property type="nucleotide sequence ID" value="NZ_BAAAJX010000020.1"/>
</dbReference>
<dbReference type="InterPro" id="IPR050792">
    <property type="entry name" value="ADP-ribosylglycohydrolase"/>
</dbReference>
<dbReference type="Proteomes" id="UP001501742">
    <property type="component" value="Unassembled WGS sequence"/>
</dbReference>
<dbReference type="SUPFAM" id="SSF101478">
    <property type="entry name" value="ADP-ribosylglycohydrolase"/>
    <property type="match status" value="1"/>
</dbReference>
<evidence type="ECO:0008006" key="5">
    <source>
        <dbReference type="Google" id="ProtNLM"/>
    </source>
</evidence>
<dbReference type="Pfam" id="PF03747">
    <property type="entry name" value="ADP_ribosyl_GH"/>
    <property type="match status" value="1"/>
</dbReference>
<keyword evidence="2" id="KW-0378">Hydrolase</keyword>
<proteinExistence type="inferred from homology"/>
<sequence length="315" mass="32681">MTEHTTILDRAVGAVLGSAAGDALGAGYEFGPPVPEPTPILMQGGGSFGWRPGEWTDDTSMAVPILQAVARGDDPAAEATLDGLVGAWGQWALDAPDVGIQTREVLSGLEAHTAAASRLAARRVHESTGRSAGNGSLMRTVPLVLAYLRGDDGEEERLASAARAVSDLTHHEADAGDACVLWCVAIRHAVLHGELDVLRGLDLLAPAARRTWTERLVAAEHAEPVAFTATNGWVVSALQAAYAAVRSSTSLEDALVRAVRSGNDTDTVAAIAGGLAGALYGAPALPEEWRAVLHGWPGLRADDLVAMSEQAVGGR</sequence>
<dbReference type="InterPro" id="IPR005502">
    <property type="entry name" value="Ribosyl_crysJ1"/>
</dbReference>
<dbReference type="PANTHER" id="PTHR16222:SF24">
    <property type="entry name" value="ADP-RIBOSYLHYDROLASE ARH3"/>
    <property type="match status" value="1"/>
</dbReference>
<evidence type="ECO:0000256" key="1">
    <source>
        <dbReference type="ARBA" id="ARBA00010702"/>
    </source>
</evidence>
<evidence type="ECO:0000256" key="2">
    <source>
        <dbReference type="ARBA" id="ARBA00022801"/>
    </source>
</evidence>
<dbReference type="InterPro" id="IPR036705">
    <property type="entry name" value="Ribosyl_crysJ1_sf"/>
</dbReference>
<dbReference type="EMBL" id="BAAAJX010000020">
    <property type="protein sequence ID" value="GAA1494944.1"/>
    <property type="molecule type" value="Genomic_DNA"/>
</dbReference>
<evidence type="ECO:0000313" key="3">
    <source>
        <dbReference type="EMBL" id="GAA1494944.1"/>
    </source>
</evidence>
<accession>A0ABN1ZH89</accession>
<organism evidence="3 4">
    <name type="scientific">Curtobacterium herbarum</name>
    <dbReference type="NCBI Taxonomy" id="150122"/>
    <lineage>
        <taxon>Bacteria</taxon>
        <taxon>Bacillati</taxon>
        <taxon>Actinomycetota</taxon>
        <taxon>Actinomycetes</taxon>
        <taxon>Micrococcales</taxon>
        <taxon>Microbacteriaceae</taxon>
        <taxon>Curtobacterium</taxon>
    </lineage>
</organism>
<keyword evidence="4" id="KW-1185">Reference proteome</keyword>
<dbReference type="PANTHER" id="PTHR16222">
    <property type="entry name" value="ADP-RIBOSYLGLYCOHYDROLASE"/>
    <property type="match status" value="1"/>
</dbReference>
<evidence type="ECO:0000313" key="4">
    <source>
        <dbReference type="Proteomes" id="UP001501742"/>
    </source>
</evidence>